<gene>
    <name evidence="1" type="ORF">SAMN05421670_3002</name>
</gene>
<dbReference type="RefSeq" id="WP_245762725.1">
    <property type="nucleotide sequence ID" value="NZ_FOXU01000006.1"/>
</dbReference>
<name>A0A1I5ZZC9_9BACI</name>
<proteinExistence type="predicted"/>
<evidence type="ECO:0008006" key="3">
    <source>
        <dbReference type="Google" id="ProtNLM"/>
    </source>
</evidence>
<accession>A0A1I5ZZC9</accession>
<reference evidence="2" key="1">
    <citation type="submission" date="2016-10" db="EMBL/GenBank/DDBJ databases">
        <authorList>
            <person name="Varghese N."/>
            <person name="Submissions S."/>
        </authorList>
    </citation>
    <scope>NUCLEOTIDE SEQUENCE [LARGE SCALE GENOMIC DNA]</scope>
    <source>
        <strain evidence="2">DSM 11706</strain>
    </source>
</reference>
<dbReference type="EMBL" id="FOXU01000006">
    <property type="protein sequence ID" value="SFQ61819.1"/>
    <property type="molecule type" value="Genomic_DNA"/>
</dbReference>
<protein>
    <recommendedName>
        <fullName evidence="3">Helix-turn-helix domain-containing protein</fullName>
    </recommendedName>
</protein>
<dbReference type="Proteomes" id="UP000198734">
    <property type="component" value="Unassembled WGS sequence"/>
</dbReference>
<evidence type="ECO:0000313" key="2">
    <source>
        <dbReference type="Proteomes" id="UP000198734"/>
    </source>
</evidence>
<evidence type="ECO:0000313" key="1">
    <source>
        <dbReference type="EMBL" id="SFQ61819.1"/>
    </source>
</evidence>
<organism evidence="1 2">
    <name type="scientific">Psychrobacillus psychrotolerans</name>
    <dbReference type="NCBI Taxonomy" id="126156"/>
    <lineage>
        <taxon>Bacteria</taxon>
        <taxon>Bacillati</taxon>
        <taxon>Bacillota</taxon>
        <taxon>Bacilli</taxon>
        <taxon>Bacillales</taxon>
        <taxon>Bacillaceae</taxon>
        <taxon>Psychrobacillus</taxon>
    </lineage>
</organism>
<sequence length="122" mass="14110">MTTFSTPAIDKTDWQNEIVWVYEQLTRQIGQVLMNKDYERLTESINKMEELIMSSGNQESHSPKHSVPISEWMTLANGAKYAGVSYNTFSKFRLMGLKVSEIEGIKRVSRKEIDSFLESYSF</sequence>
<keyword evidence="2" id="KW-1185">Reference proteome</keyword>
<dbReference type="AlphaFoldDB" id="A0A1I5ZZC9"/>